<sequence>MVANPKIPKVVVSRTTIKTLKTSISSLMRSLRLNTQSFDWGKGSIVRLVWIKK</sequence>
<evidence type="ECO:0000313" key="2">
    <source>
        <dbReference type="Proteomes" id="UP000043437"/>
    </source>
</evidence>
<evidence type="ECO:0000313" key="1">
    <source>
        <dbReference type="EMBL" id="CRF53120.1"/>
    </source>
</evidence>
<accession>A0A0K2Y7J8</accession>
<organism evidence="1 2">
    <name type="scientific">Helicobacter ailurogastricus</name>
    <dbReference type="NCBI Taxonomy" id="1578720"/>
    <lineage>
        <taxon>Bacteria</taxon>
        <taxon>Pseudomonadati</taxon>
        <taxon>Campylobacterota</taxon>
        <taxon>Epsilonproteobacteria</taxon>
        <taxon>Campylobacterales</taxon>
        <taxon>Helicobacteraceae</taxon>
        <taxon>Helicobacter</taxon>
    </lineage>
</organism>
<gene>
    <name evidence="1" type="ORF">HAL07_15850</name>
</gene>
<protein>
    <submittedName>
        <fullName evidence="1">Uncharacterized protein</fullName>
    </submittedName>
</protein>
<dbReference type="AlphaFoldDB" id="A0A0K2Y7J8"/>
<name>A0A0K2Y7J8_9HELI</name>
<reference evidence="2" key="1">
    <citation type="submission" date="2014-12" db="EMBL/GenBank/DDBJ databases">
        <authorList>
            <person name="Jaenicke S."/>
        </authorList>
    </citation>
    <scope>NUCLEOTIDE SEQUENCE [LARGE SCALE GENOMIC DNA]</scope>
</reference>
<dbReference type="Proteomes" id="UP000043437">
    <property type="component" value="Unassembled WGS sequence"/>
</dbReference>
<dbReference type="EMBL" id="CDMG01000009">
    <property type="protein sequence ID" value="CRF53120.1"/>
    <property type="molecule type" value="Genomic_DNA"/>
</dbReference>
<proteinExistence type="predicted"/>